<evidence type="ECO:0000256" key="5">
    <source>
        <dbReference type="SAM" id="MobiDB-lite"/>
    </source>
</evidence>
<dbReference type="SUPFAM" id="SSF55048">
    <property type="entry name" value="Probable ACP-binding domain of malonyl-CoA ACP transacylase"/>
    <property type="match status" value="2"/>
</dbReference>
<dbReference type="Pfam" id="PF08659">
    <property type="entry name" value="KR"/>
    <property type="match status" value="1"/>
</dbReference>
<evidence type="ECO:0000256" key="3">
    <source>
        <dbReference type="ARBA" id="ARBA00022679"/>
    </source>
</evidence>
<feature type="domain" description="Polyketide synthase-like phosphopantetheine-binding" evidence="7">
    <location>
        <begin position="2778"/>
        <end position="2850"/>
    </location>
</feature>
<dbReference type="InterPro" id="IPR032821">
    <property type="entry name" value="PKS_assoc"/>
</dbReference>
<dbReference type="PROSITE" id="PS00012">
    <property type="entry name" value="PHOSPHOPANTETHEINE"/>
    <property type="match status" value="1"/>
</dbReference>
<dbReference type="Pfam" id="PF14765">
    <property type="entry name" value="PS-DH"/>
    <property type="match status" value="1"/>
</dbReference>
<dbReference type="Gene3D" id="3.40.366.10">
    <property type="entry name" value="Malonyl-Coenzyme A Acyl Carrier Protein, domain 2"/>
    <property type="match status" value="2"/>
</dbReference>
<keyword evidence="11" id="KW-0012">Acyltransferase</keyword>
<dbReference type="Proteomes" id="UP001611383">
    <property type="component" value="Chromosome"/>
</dbReference>
<evidence type="ECO:0000256" key="4">
    <source>
        <dbReference type="SAM" id="Coils"/>
    </source>
</evidence>
<dbReference type="SMART" id="SM01294">
    <property type="entry name" value="PKS_PP_betabranch"/>
    <property type="match status" value="2"/>
</dbReference>
<dbReference type="InterPro" id="IPR020841">
    <property type="entry name" value="PKS_Beta-ketoAc_synthase_dom"/>
</dbReference>
<accession>A0ABY9WSZ8</accession>
<reference evidence="11 12" key="1">
    <citation type="submission" date="2019-08" db="EMBL/GenBank/DDBJ databases">
        <title>Archangium and Cystobacter genomes.</title>
        <authorList>
            <person name="Chen I.-C.K."/>
            <person name="Wielgoss S."/>
        </authorList>
    </citation>
    <scope>NUCLEOTIDE SEQUENCE [LARGE SCALE GENOMIC DNA]</scope>
    <source>
        <strain evidence="11 12">Cbm 6</strain>
    </source>
</reference>
<dbReference type="InterPro" id="IPR016039">
    <property type="entry name" value="Thiolase-like"/>
</dbReference>
<dbReference type="CDD" id="cd08955">
    <property type="entry name" value="KR_2_FAS_SDR_x"/>
    <property type="match status" value="1"/>
</dbReference>
<feature type="domain" description="Ketoreductase" evidence="6">
    <location>
        <begin position="2485"/>
        <end position="2675"/>
    </location>
</feature>
<dbReference type="InterPro" id="IPR014030">
    <property type="entry name" value="Ketoacyl_synth_N"/>
</dbReference>
<dbReference type="InterPro" id="IPR050091">
    <property type="entry name" value="PKS_NRPS_Biosynth_Enz"/>
</dbReference>
<dbReference type="Pfam" id="PF00698">
    <property type="entry name" value="Acyl_transf_1"/>
    <property type="match status" value="2"/>
</dbReference>
<dbReference type="InterPro" id="IPR049551">
    <property type="entry name" value="PKS_DH_C"/>
</dbReference>
<dbReference type="Pfam" id="PF02801">
    <property type="entry name" value="Ketoacyl-synt_C"/>
    <property type="match status" value="2"/>
</dbReference>
<protein>
    <submittedName>
        <fullName evidence="11">Acyltransferase domain-containing protein</fullName>
    </submittedName>
</protein>
<evidence type="ECO:0000259" key="8">
    <source>
        <dbReference type="SMART" id="SM00825"/>
    </source>
</evidence>
<gene>
    <name evidence="11" type="ORF">F0U60_24390</name>
</gene>
<dbReference type="GO" id="GO:0016746">
    <property type="term" value="F:acyltransferase activity"/>
    <property type="evidence" value="ECO:0007669"/>
    <property type="project" value="UniProtKB-KW"/>
</dbReference>
<feature type="coiled-coil region" evidence="4">
    <location>
        <begin position="1"/>
        <end position="34"/>
    </location>
</feature>
<dbReference type="SUPFAM" id="SSF47336">
    <property type="entry name" value="ACP-like"/>
    <property type="match status" value="2"/>
</dbReference>
<dbReference type="Pfam" id="PF16197">
    <property type="entry name" value="KAsynt_C_assoc"/>
    <property type="match status" value="2"/>
</dbReference>
<keyword evidence="4" id="KW-0175">Coiled coil</keyword>
<feature type="domain" description="Polyketide synthase-like phosphopantetheine-binding" evidence="7">
    <location>
        <begin position="970"/>
        <end position="1042"/>
    </location>
</feature>
<dbReference type="PANTHER" id="PTHR43775">
    <property type="entry name" value="FATTY ACID SYNTHASE"/>
    <property type="match status" value="1"/>
</dbReference>
<dbReference type="SMART" id="SM00822">
    <property type="entry name" value="PKS_KR"/>
    <property type="match status" value="1"/>
</dbReference>
<dbReference type="InterPro" id="IPR036736">
    <property type="entry name" value="ACP-like_sf"/>
</dbReference>
<dbReference type="InterPro" id="IPR001227">
    <property type="entry name" value="Ac_transferase_dom_sf"/>
</dbReference>
<dbReference type="InterPro" id="IPR016036">
    <property type="entry name" value="Malonyl_transacylase_ACP-bd"/>
</dbReference>
<dbReference type="InterPro" id="IPR049552">
    <property type="entry name" value="PKS_DH_N"/>
</dbReference>
<dbReference type="SMART" id="SM00826">
    <property type="entry name" value="PKS_DH"/>
    <property type="match status" value="1"/>
</dbReference>
<evidence type="ECO:0000259" key="6">
    <source>
        <dbReference type="SMART" id="SM00822"/>
    </source>
</evidence>
<dbReference type="Gene3D" id="3.40.50.720">
    <property type="entry name" value="NAD(P)-binding Rossmann-like Domain"/>
    <property type="match status" value="1"/>
</dbReference>
<evidence type="ECO:0000313" key="11">
    <source>
        <dbReference type="EMBL" id="WNG46915.1"/>
    </source>
</evidence>
<evidence type="ECO:0000256" key="2">
    <source>
        <dbReference type="ARBA" id="ARBA00022553"/>
    </source>
</evidence>
<evidence type="ECO:0000259" key="7">
    <source>
        <dbReference type="SMART" id="SM00823"/>
    </source>
</evidence>
<evidence type="ECO:0000256" key="1">
    <source>
        <dbReference type="ARBA" id="ARBA00022450"/>
    </source>
</evidence>
<proteinExistence type="predicted"/>
<dbReference type="SUPFAM" id="SSF51735">
    <property type="entry name" value="NAD(P)-binding Rossmann-fold domains"/>
    <property type="match status" value="2"/>
</dbReference>
<keyword evidence="3" id="KW-0808">Transferase</keyword>
<dbReference type="InterPro" id="IPR006162">
    <property type="entry name" value="Ppantetheine_attach_site"/>
</dbReference>
<feature type="region of interest" description="Disordered" evidence="5">
    <location>
        <begin position="919"/>
        <end position="960"/>
    </location>
</feature>
<dbReference type="SUPFAM" id="SSF52151">
    <property type="entry name" value="FabD/lysophospholipase-like"/>
    <property type="match status" value="2"/>
</dbReference>
<dbReference type="Pfam" id="PF00550">
    <property type="entry name" value="PP-binding"/>
    <property type="match status" value="2"/>
</dbReference>
<keyword evidence="1" id="KW-0596">Phosphopantetheine</keyword>
<evidence type="ECO:0000313" key="12">
    <source>
        <dbReference type="Proteomes" id="UP001611383"/>
    </source>
</evidence>
<dbReference type="Pfam" id="PF00109">
    <property type="entry name" value="ketoacyl-synt"/>
    <property type="match status" value="2"/>
</dbReference>
<dbReference type="Gene3D" id="1.10.1200.10">
    <property type="entry name" value="ACP-like"/>
    <property type="match status" value="2"/>
</dbReference>
<dbReference type="InterPro" id="IPR009081">
    <property type="entry name" value="PP-bd_ACP"/>
</dbReference>
<dbReference type="InterPro" id="IPR036291">
    <property type="entry name" value="NAD(P)-bd_dom_sf"/>
</dbReference>
<name>A0ABY9WSZ8_9BACT</name>
<feature type="domain" description="Ketosynthase family 3 (KS3)" evidence="8">
    <location>
        <begin position="1066"/>
        <end position="1494"/>
    </location>
</feature>
<dbReference type="InterPro" id="IPR014043">
    <property type="entry name" value="Acyl_transferase_dom"/>
</dbReference>
<feature type="compositionally biased region" description="Basic and acidic residues" evidence="5">
    <location>
        <begin position="946"/>
        <end position="955"/>
    </location>
</feature>
<evidence type="ECO:0000259" key="9">
    <source>
        <dbReference type="SMART" id="SM00826"/>
    </source>
</evidence>
<organism evidence="11 12">
    <name type="scientific">Archangium minus</name>
    <dbReference type="NCBI Taxonomy" id="83450"/>
    <lineage>
        <taxon>Bacteria</taxon>
        <taxon>Pseudomonadati</taxon>
        <taxon>Myxococcota</taxon>
        <taxon>Myxococcia</taxon>
        <taxon>Myxococcales</taxon>
        <taxon>Cystobacterineae</taxon>
        <taxon>Archangiaceae</taxon>
        <taxon>Archangium</taxon>
    </lineage>
</organism>
<feature type="domain" description="Malonyl-CoA:ACP transacylase (MAT)" evidence="10">
    <location>
        <begin position="569"/>
        <end position="867"/>
    </location>
</feature>
<feature type="region of interest" description="Disordered" evidence="5">
    <location>
        <begin position="1493"/>
        <end position="1512"/>
    </location>
</feature>
<feature type="domain" description="Polyketide/metazoan fatty acid synthase-like dehydratase" evidence="9">
    <location>
        <begin position="1960"/>
        <end position="2129"/>
    </location>
</feature>
<dbReference type="InterPro" id="IPR013968">
    <property type="entry name" value="PKS_KR"/>
</dbReference>
<sequence length="2904" mass="312091">MTDINERLADLSAEKRALLALKKLQAKVSSLERAQKEPIAIVGMSCRFPGGEDPEAYWRLLREGREAVREIPKDRFDVDAYYDPDPDRPGRMYTRHGSFLPEVDRFDARFFGISPREAARMDPQQRLLLEVSWEALERAGEPAEKLLGTRTGVYVGIGVNDYAQLQMDPGALERIDAYSGTGNGFCFAAGRLSYLLGLQGPSLSLDTACSSSLVAVHLAAMSLRAGECRLALAAGVQLMISPLPYIFLSRTRALAPDGRCKTFDASADGYARGEGCGVVVLKRLSDALADGNTIYAVVRGSAVNHDGASSGFTVPNGLAQKTVIRAALANAEVTPAQVGYVEAHGTGTSLGDPIEVEALAEVMGEGRPKDRPLLIGAVKTNVGHLEAGAGVAGLIKTVQMLRYREVPATLHLKRPNPLIPWAELPVKVPTELTPWPVGEGPRVAGVSSFGLSGTNAHVVLEEAPADARRSETSKRSVFLLPLSARSSEALAAQAERHGKHLEANPSESLADVCFTAAVARTQLTQRAAVVAGSAEELREKLAAVAGGEERAGVVRGQAARGKKPRVGFLFTGQGSQYVGMGRELYETAPVFREALERCQEILRPLLPRPLLSVMFGLEAGDGELLSRTQYTQPALFALEYALTQQWKAWGVEPQVVLGHSVGEVAAACVAGVFSLEDGLKLIAERGRLMQSLPAGGAMAAVFASEEKVREALAGQETRVSLAAFNGPGETVVSGSAEGVEAVLAKLSAEGVKAKRLVVSHAFHSPLMEPVLEAFGRVAGGVAYAEPKLKLVANVTGRVAEAGEVTRGEYWRRHVREPVRFAQGVKALVEAGVDVVVEVGPKATLLGMGKQCVAEGGPEWVASLREGQGEWKQLLSALGALWVQGAEVDWATLESGVARRRVELPTYPWQRQRHWVDVRQQQDVPVENEARAPVPSESMPSRTNSAPREDEPELVRQLHQAAPSRRRTLLMDYVRGSISRIMEMEAAQLSDPSQGFFDMGMDSLMAVELRKRLETGLGRTLSTTLAFDHPNIGALVEHLIRDVLQLEGPASQQRRAAPSKAAPGEPIAIIGMACRFPGGANDPETYWKLLHDGVDATAEVPRERWDADAYYDADPDAPGKMNTRRGGFLRGVAVDRFDAGFFGVSAREATSMDPQQRLLLEVGWEALERAGQPLERLTDSRTAVMVGLASNDYAQVLNKAGGIEQADIYFVTGNAFSVAAGRLSFVLGLQGPCLPVDTACSSSLVATHLACQALHEGEADLALAGGVNLMLTPDAHVLFSKARALSADGRCKTFDASADGYARGEGCGVVVLKRLSDALRDGDEVLAVIRGSAVNHDGRSSGLTVPNGQSQQAVIRQALASAGVEPSRVGYVEAHGTGTPLGDPIELQALGAVLGEARPAEAPVWVGSAKTNIGHLEAAAGVAGLMKVVLALRHREIPPHLHLKTPSPHIPWERLPVKVPTALTPWETEGPRIAGLSSFGMSGTNAHLVVEEAPPPAERPASQREETPRPHLLPLSARSPEALRELATSWRSFLSDEQAGSVVDLCFSAATRRTHHAHRTAVVGRTREELAGKLEDFLSVRRPEGNAGPRRRVFVFPGQGSQWPGMGRELMATEPVFRASIEACEAALRRHVEWSLKEVLEKADAELLQRVDVVQPTLFAMQVSLAALWRSWGVEPDAVIGHSMGEVAAAHVAGALGLEDAARIICERSRLVARSSQSGGMVVVDLPRDEAEALLRGLEGRVAVGASNGPRSTVLSGDREPLARILAELEARGIFCRWVKVDYASHSPHMDALEPELLRLLEGVSPKPASVPFYSTVTAEPCDGASFDAVYWSRNLRAPVLFWPTVERLVAEGHDVFLEVSPHPVLLHPLEQGLAHLGREATTLPSLRSNEGERENLLESLGALYALGGDVDWPRLHPEGGRFVELPSYPWQRQRYWADPPRRAVSTTRSDSGRSRGRAEHPLLGVHLTVARSREHIWDVVMEPEELPLLKESAVRGLRLVPASVGFELALSAATSLWKGAASVLEAGTLYEPWVLPEEGRHPTQLVLTPEGEGRLSFQLLSAGAEEGPWKRHAAGRLIKAPRGGSPNEAASLTAIRARCREELSAREHEERLRQSGVQLGGVVSLWRRVGEVLGLIRLPEAEVAGAGAFHVHPALLEQALRLLSLALPGVQEVPLLPERVDTVRVLSKPSEAVWAHAVLRGGNEEVVGDVRLLDESGRVLVEIAGVHLLPVDRGLLRLAVRQRLDGWMYELAWQSKPRSVAVPRVSGRGRWLLLADKGGTAEALAARLEARGEQVLWAWTSAEREVRGEGRWAVSPTKREDLEWLLSQAGPELRGIVHLWSLDAPEADGATPDALLAAQESVTSSIPPLAQALVGAGARTPPKLWLVTRGAQPAGEAPGPLAVAQSPLWGIGRVFALEHPDLWGGLVDLESGQGDGHLSALTEELLSPDGEDHIALRNDGRRVARVKPRRGEELGTDSARLREDASYLVTGGLGGLGLRLSLWLADNGARHLVLTGRRGMPERSLWASLSRSSDEGKAAEVIQELELRGVSVRIVAADASDAGRMAAVFEEAQPPIRGVIHAAGVSRPMMLAQTQRADVEAVLAPKVAGTWNLHLLTRERELDFFVLFSSAAAMWGGALLGPYAAANHFMDAVANHRRAQGLPAVSISWGAWQGGSMIAAMPEEARGYLEQIGFGSMATEDALESLGLFLGSGAPVHRAVAVIDWSLFKPVFEARRARPLLELLEVPEAPPPPPDEATSQLLRRVVSAGSEERFELLALHVRTRVADVLGLGDSGSLGLEQGFFQLGMDSIMSVRLKKRLELDLGRALPSTLAFDYPSVRVLAGYLSDVMARVDAPETAAPQPAVVQAPAPGGMAASDEASEDELLAMLASELAALKSEGDDTV</sequence>
<dbReference type="InterPro" id="IPR018201">
    <property type="entry name" value="Ketoacyl_synth_AS"/>
</dbReference>
<dbReference type="SMART" id="SM00827">
    <property type="entry name" value="PKS_AT"/>
    <property type="match status" value="2"/>
</dbReference>
<dbReference type="InterPro" id="IPR014031">
    <property type="entry name" value="Ketoacyl_synth_C"/>
</dbReference>
<dbReference type="Gene3D" id="3.40.47.10">
    <property type="match status" value="2"/>
</dbReference>
<dbReference type="Pfam" id="PF21089">
    <property type="entry name" value="PKS_DH_N"/>
    <property type="match status" value="1"/>
</dbReference>
<dbReference type="Gene3D" id="3.10.129.110">
    <property type="entry name" value="Polyketide synthase dehydratase"/>
    <property type="match status" value="1"/>
</dbReference>
<feature type="domain" description="Ketosynthase family 3 (KS3)" evidence="8">
    <location>
        <begin position="39"/>
        <end position="465"/>
    </location>
</feature>
<dbReference type="CDD" id="cd00833">
    <property type="entry name" value="PKS"/>
    <property type="match status" value="2"/>
</dbReference>
<dbReference type="InterPro" id="IPR016035">
    <property type="entry name" value="Acyl_Trfase/lysoPLipase"/>
</dbReference>
<dbReference type="SMART" id="SM00825">
    <property type="entry name" value="PKS_KS"/>
    <property type="match status" value="2"/>
</dbReference>
<keyword evidence="12" id="KW-1185">Reference proteome</keyword>
<keyword evidence="2" id="KW-0597">Phosphoprotein</keyword>
<dbReference type="PROSITE" id="PS00606">
    <property type="entry name" value="KS3_1"/>
    <property type="match status" value="1"/>
</dbReference>
<evidence type="ECO:0000259" key="10">
    <source>
        <dbReference type="SMART" id="SM00827"/>
    </source>
</evidence>
<dbReference type="InterPro" id="IPR020806">
    <property type="entry name" value="PKS_PP-bd"/>
</dbReference>
<dbReference type="InterPro" id="IPR057326">
    <property type="entry name" value="KR_dom"/>
</dbReference>
<dbReference type="SMART" id="SM00823">
    <property type="entry name" value="PKS_PP"/>
    <property type="match status" value="2"/>
</dbReference>
<dbReference type="PANTHER" id="PTHR43775:SF37">
    <property type="entry name" value="SI:DKEY-61P9.11"/>
    <property type="match status" value="1"/>
</dbReference>
<dbReference type="RefSeq" id="WP_395823785.1">
    <property type="nucleotide sequence ID" value="NZ_CP043494.1"/>
</dbReference>
<dbReference type="Gene3D" id="3.30.70.3290">
    <property type="match status" value="2"/>
</dbReference>
<feature type="domain" description="Malonyl-CoA:ACP transacylase (MAT)" evidence="10">
    <location>
        <begin position="1594"/>
        <end position="1890"/>
    </location>
</feature>
<dbReference type="EMBL" id="CP043494">
    <property type="protein sequence ID" value="WNG46915.1"/>
    <property type="molecule type" value="Genomic_DNA"/>
</dbReference>
<dbReference type="SUPFAM" id="SSF53901">
    <property type="entry name" value="Thiolase-like"/>
    <property type="match status" value="2"/>
</dbReference>
<dbReference type="InterPro" id="IPR020807">
    <property type="entry name" value="PKS_DH"/>
</dbReference>
<dbReference type="InterPro" id="IPR042104">
    <property type="entry name" value="PKS_dehydratase_sf"/>
</dbReference>